<evidence type="ECO:0000259" key="3">
    <source>
        <dbReference type="Pfam" id="PF01321"/>
    </source>
</evidence>
<dbReference type="SUPFAM" id="SSF53092">
    <property type="entry name" value="Creatinase/prolidase N-terminal domain"/>
    <property type="match status" value="1"/>
</dbReference>
<reference evidence="4 5" key="1">
    <citation type="submission" date="2014-04" db="EMBL/GenBank/DDBJ databases">
        <title>Evolutionary Origins and Diversification of the Mycorrhizal Mutualists.</title>
        <authorList>
            <consortium name="DOE Joint Genome Institute"/>
            <consortium name="Mycorrhizal Genomics Consortium"/>
            <person name="Kohler A."/>
            <person name="Kuo A."/>
            <person name="Nagy L.G."/>
            <person name="Floudas D."/>
            <person name="Copeland A."/>
            <person name="Barry K.W."/>
            <person name="Cichocki N."/>
            <person name="Veneault-Fourrey C."/>
            <person name="LaButti K."/>
            <person name="Lindquist E.A."/>
            <person name="Lipzen A."/>
            <person name="Lundell T."/>
            <person name="Morin E."/>
            <person name="Murat C."/>
            <person name="Riley R."/>
            <person name="Ohm R."/>
            <person name="Sun H."/>
            <person name="Tunlid A."/>
            <person name="Henrissat B."/>
            <person name="Grigoriev I.V."/>
            <person name="Hibbett D.S."/>
            <person name="Martin F."/>
        </authorList>
    </citation>
    <scope>NUCLEOTIDE SEQUENCE [LARGE SCALE GENOMIC DNA]</scope>
    <source>
        <strain evidence="4 5">FD-317 M1</strain>
    </source>
</reference>
<dbReference type="Pfam" id="PF01321">
    <property type="entry name" value="Creatinase_N"/>
    <property type="match status" value="1"/>
</dbReference>
<feature type="domain" description="Peptidase M24" evidence="2">
    <location>
        <begin position="231"/>
        <end position="430"/>
    </location>
</feature>
<dbReference type="InterPro" id="IPR029149">
    <property type="entry name" value="Creatin/AminoP/Spt16_N"/>
</dbReference>
<feature type="domain" description="Creatinase N-terminal" evidence="3">
    <location>
        <begin position="81"/>
        <end position="222"/>
    </location>
</feature>
<proteinExistence type="predicted"/>
<dbReference type="InterPro" id="IPR036005">
    <property type="entry name" value="Creatinase/aminopeptidase-like"/>
</dbReference>
<dbReference type="Gene3D" id="3.40.350.10">
    <property type="entry name" value="Creatinase/prolidase N-terminal domain"/>
    <property type="match status" value="1"/>
</dbReference>
<name>A0A0D0CL12_9AGAR</name>
<dbReference type="AlphaFoldDB" id="A0A0D0CL12"/>
<dbReference type="HOGENOM" id="CLU_017266_2_1_1"/>
<dbReference type="Gene3D" id="3.90.230.10">
    <property type="entry name" value="Creatinase/methionine aminopeptidase superfamily"/>
    <property type="match status" value="1"/>
</dbReference>
<gene>
    <name evidence="4" type="ORF">GYMLUDRAFT_40673</name>
</gene>
<feature type="transmembrane region" description="Helical" evidence="1">
    <location>
        <begin position="21"/>
        <end position="42"/>
    </location>
</feature>
<evidence type="ECO:0000259" key="2">
    <source>
        <dbReference type="Pfam" id="PF00557"/>
    </source>
</evidence>
<dbReference type="InterPro" id="IPR050659">
    <property type="entry name" value="Peptidase_M24B"/>
</dbReference>
<keyword evidence="5" id="KW-1185">Reference proteome</keyword>
<sequence>MEKRRDVRNLTFKLQDHNTGTVAYVLKGFVLIFLGFIIARIYSTPGSDLRERVSVTVNSFSDLPNHCESAQPIPATEFYNRQQRLADILHSLNASAYIAEPGANAQYFGNVSTTSWKLSERPLLLIVSPILENDQPKAKIFVLTPSFESSRAKLLPIPHDKVEYIEWTEDANPYEVAASVLPSRSKIYMDDAARLFIFDGFRKALPNANVLPAHPDIKELRQRKSEAEISLLKCANEATLLAIRAVHKKMTIGMRESEARGMMSMALRAIGLENGGCLTLFGDNAALPHGSGTDRTLRESDFALFDCGGSLHGYMSDVTRTVALPPSKIPFEDLAIWMDVRTAQTMASRAAIAGAVAQDVDAEARLALQKYTAYFTHRLGHGIGLEGHETPYLRGGSLDIIKTGHTFSNEPGVYIEGKVGVRLEDCFYINANGQPVFLTENVGGQAFDPWNP</sequence>
<organism evidence="4 5">
    <name type="scientific">Collybiopsis luxurians FD-317 M1</name>
    <dbReference type="NCBI Taxonomy" id="944289"/>
    <lineage>
        <taxon>Eukaryota</taxon>
        <taxon>Fungi</taxon>
        <taxon>Dikarya</taxon>
        <taxon>Basidiomycota</taxon>
        <taxon>Agaricomycotina</taxon>
        <taxon>Agaricomycetes</taxon>
        <taxon>Agaricomycetidae</taxon>
        <taxon>Agaricales</taxon>
        <taxon>Marasmiineae</taxon>
        <taxon>Omphalotaceae</taxon>
        <taxon>Collybiopsis</taxon>
        <taxon>Collybiopsis luxurians</taxon>
    </lineage>
</organism>
<protein>
    <recommendedName>
        <fullName evidence="6">Peptidase M24 domain-containing protein</fullName>
    </recommendedName>
</protein>
<accession>A0A0D0CL12</accession>
<dbReference type="PANTHER" id="PTHR46112">
    <property type="entry name" value="AMINOPEPTIDASE"/>
    <property type="match status" value="1"/>
</dbReference>
<keyword evidence="1" id="KW-0472">Membrane</keyword>
<keyword evidence="1" id="KW-1133">Transmembrane helix</keyword>
<evidence type="ECO:0008006" key="6">
    <source>
        <dbReference type="Google" id="ProtNLM"/>
    </source>
</evidence>
<keyword evidence="1" id="KW-0812">Transmembrane</keyword>
<evidence type="ECO:0000313" key="4">
    <source>
        <dbReference type="EMBL" id="KIK63614.1"/>
    </source>
</evidence>
<dbReference type="EMBL" id="KN834763">
    <property type="protein sequence ID" value="KIK63614.1"/>
    <property type="molecule type" value="Genomic_DNA"/>
</dbReference>
<dbReference type="InterPro" id="IPR000587">
    <property type="entry name" value="Creatinase_N"/>
</dbReference>
<dbReference type="OrthoDB" id="9995434at2759"/>
<dbReference type="SUPFAM" id="SSF55920">
    <property type="entry name" value="Creatinase/aminopeptidase"/>
    <property type="match status" value="1"/>
</dbReference>
<evidence type="ECO:0000256" key="1">
    <source>
        <dbReference type="SAM" id="Phobius"/>
    </source>
</evidence>
<evidence type="ECO:0000313" key="5">
    <source>
        <dbReference type="Proteomes" id="UP000053593"/>
    </source>
</evidence>
<dbReference type="Pfam" id="PF00557">
    <property type="entry name" value="Peptidase_M24"/>
    <property type="match status" value="1"/>
</dbReference>
<dbReference type="InterPro" id="IPR000994">
    <property type="entry name" value="Pept_M24"/>
</dbReference>
<dbReference type="PANTHER" id="PTHR46112:SF2">
    <property type="entry name" value="XAA-PRO AMINOPEPTIDASE P-RELATED"/>
    <property type="match status" value="1"/>
</dbReference>
<dbReference type="Proteomes" id="UP000053593">
    <property type="component" value="Unassembled WGS sequence"/>
</dbReference>